<keyword evidence="4" id="KW-1185">Reference proteome</keyword>
<proteinExistence type="predicted"/>
<sequence>MTFGLVGRLVVTGLVVLFVLWMLDAGPFALFLVPAVPALVWFLKDNWRKAPEPTHVGVGPRVVARDLFTPPASDDVLDPHVRPPDATTP</sequence>
<gene>
    <name evidence="3" type="ORF">ACFQGU_12720</name>
</gene>
<dbReference type="Proteomes" id="UP001596138">
    <property type="component" value="Unassembled WGS sequence"/>
</dbReference>
<reference evidence="4" key="1">
    <citation type="journal article" date="2019" name="Int. J. Syst. Evol. Microbiol.">
        <title>The Global Catalogue of Microorganisms (GCM) 10K type strain sequencing project: providing services to taxonomists for standard genome sequencing and annotation.</title>
        <authorList>
            <consortium name="The Broad Institute Genomics Platform"/>
            <consortium name="The Broad Institute Genome Sequencing Center for Infectious Disease"/>
            <person name="Wu L."/>
            <person name="Ma J."/>
        </authorList>
    </citation>
    <scope>NUCLEOTIDE SEQUENCE [LARGE SCALE GENOMIC DNA]</scope>
    <source>
        <strain evidence="4">CGMCC 4.7317</strain>
    </source>
</reference>
<dbReference type="EMBL" id="JBHSTI010000008">
    <property type="protein sequence ID" value="MFC6238744.1"/>
    <property type="molecule type" value="Genomic_DNA"/>
</dbReference>
<accession>A0ABW1T393</accession>
<keyword evidence="2" id="KW-0812">Transmembrane</keyword>
<feature type="region of interest" description="Disordered" evidence="1">
    <location>
        <begin position="70"/>
        <end position="89"/>
    </location>
</feature>
<feature type="transmembrane region" description="Helical" evidence="2">
    <location>
        <begin position="5"/>
        <end position="22"/>
    </location>
</feature>
<keyword evidence="2" id="KW-0472">Membrane</keyword>
<evidence type="ECO:0000313" key="3">
    <source>
        <dbReference type="EMBL" id="MFC6238744.1"/>
    </source>
</evidence>
<keyword evidence="2" id="KW-1133">Transmembrane helix</keyword>
<feature type="transmembrane region" description="Helical" evidence="2">
    <location>
        <begin position="28"/>
        <end position="43"/>
    </location>
</feature>
<evidence type="ECO:0000313" key="4">
    <source>
        <dbReference type="Proteomes" id="UP001596138"/>
    </source>
</evidence>
<name>A0ABW1T393_9ACTN</name>
<evidence type="ECO:0000256" key="2">
    <source>
        <dbReference type="SAM" id="Phobius"/>
    </source>
</evidence>
<organism evidence="3 4">
    <name type="scientific">Longivirga aurantiaca</name>
    <dbReference type="NCBI Taxonomy" id="1837743"/>
    <lineage>
        <taxon>Bacteria</taxon>
        <taxon>Bacillati</taxon>
        <taxon>Actinomycetota</taxon>
        <taxon>Actinomycetes</taxon>
        <taxon>Sporichthyales</taxon>
        <taxon>Sporichthyaceae</taxon>
        <taxon>Longivirga</taxon>
    </lineage>
</organism>
<protein>
    <submittedName>
        <fullName evidence="3">Uncharacterized protein</fullName>
    </submittedName>
</protein>
<comment type="caution">
    <text evidence="3">The sequence shown here is derived from an EMBL/GenBank/DDBJ whole genome shotgun (WGS) entry which is preliminary data.</text>
</comment>
<evidence type="ECO:0000256" key="1">
    <source>
        <dbReference type="SAM" id="MobiDB-lite"/>
    </source>
</evidence>
<dbReference type="RefSeq" id="WP_386767218.1">
    <property type="nucleotide sequence ID" value="NZ_JBHSTI010000008.1"/>
</dbReference>